<evidence type="ECO:0000259" key="2">
    <source>
        <dbReference type="Pfam" id="PF07811"/>
    </source>
</evidence>
<dbReference type="RefSeq" id="WP_166410269.1">
    <property type="nucleotide sequence ID" value="NZ_CP049869.1"/>
</dbReference>
<dbReference type="AlphaFoldDB" id="A0A6G7YMA4"/>
<reference evidence="3 4" key="1">
    <citation type="submission" date="2020-03" db="EMBL/GenBank/DDBJ databases">
        <title>Sphingomonas sp. nov., isolated from fish.</title>
        <authorList>
            <person name="Hyun D.-W."/>
            <person name="Bae J.-W."/>
        </authorList>
    </citation>
    <scope>NUCLEOTIDE SEQUENCE [LARGE SCALE GENOMIC DNA]</scope>
    <source>
        <strain evidence="3 4">HDW15B</strain>
    </source>
</reference>
<dbReference type="Proteomes" id="UP000503222">
    <property type="component" value="Chromosome"/>
</dbReference>
<keyword evidence="4" id="KW-1185">Reference proteome</keyword>
<gene>
    <name evidence="3" type="ORF">G7077_02045</name>
</gene>
<keyword evidence="1" id="KW-1133">Transmembrane helix</keyword>
<dbReference type="InterPro" id="IPR012495">
    <property type="entry name" value="TadE-like_dom"/>
</dbReference>
<feature type="transmembrane region" description="Helical" evidence="1">
    <location>
        <begin position="21"/>
        <end position="40"/>
    </location>
</feature>
<dbReference type="EMBL" id="CP049869">
    <property type="protein sequence ID" value="QIK77874.1"/>
    <property type="molecule type" value="Genomic_DNA"/>
</dbReference>
<protein>
    <submittedName>
        <fullName evidence="3">Pilus assembly protein</fullName>
    </submittedName>
</protein>
<accession>A0A6G7YMA4</accession>
<evidence type="ECO:0000313" key="4">
    <source>
        <dbReference type="Proteomes" id="UP000503222"/>
    </source>
</evidence>
<proteinExistence type="predicted"/>
<dbReference type="KEGG" id="spii:G7077_02045"/>
<keyword evidence="1" id="KW-0472">Membrane</keyword>
<feature type="domain" description="TadE-like" evidence="2">
    <location>
        <begin position="15"/>
        <end position="57"/>
    </location>
</feature>
<sequence length="201" mass="21514">MIKRTLARLAHDCRGAAAVEFAIILLPLSIVLIGGLDLGYQSYLRATLQGTLNDVARLASVESPDLGTSGATLEAKVENAIKQRMSVLAKDGSYTIRMRNYSSFSGAGKPEPLVTDKNNNGRYDAGDCWQDINPNGSFDLDSARSGIGGASDVVFYDVTESVPRILPMAKLVGLPANHVVKASVAIRSQPYDDQERPTVAC</sequence>
<dbReference type="Pfam" id="PF07811">
    <property type="entry name" value="TadE"/>
    <property type="match status" value="1"/>
</dbReference>
<evidence type="ECO:0000313" key="3">
    <source>
        <dbReference type="EMBL" id="QIK77874.1"/>
    </source>
</evidence>
<keyword evidence="1" id="KW-0812">Transmembrane</keyword>
<name>A0A6G7YMA4_9SPHN</name>
<evidence type="ECO:0000256" key="1">
    <source>
        <dbReference type="SAM" id="Phobius"/>
    </source>
</evidence>
<organism evidence="3 4">
    <name type="scientific">Sphingomonas piscis</name>
    <dbReference type="NCBI Taxonomy" id="2714943"/>
    <lineage>
        <taxon>Bacteria</taxon>
        <taxon>Pseudomonadati</taxon>
        <taxon>Pseudomonadota</taxon>
        <taxon>Alphaproteobacteria</taxon>
        <taxon>Sphingomonadales</taxon>
        <taxon>Sphingomonadaceae</taxon>
        <taxon>Sphingomonas</taxon>
    </lineage>
</organism>